<dbReference type="OrthoDB" id="2262349at2759"/>
<reference evidence="3" key="1">
    <citation type="journal article" date="2013" name="New Phytol.">
        <title>Comparative genomic and transcriptomic analyses reveal the hemibiotrophic stage shift of Colletotrichum fungi.</title>
        <authorList>
            <person name="Gan P."/>
            <person name="Ikeda K."/>
            <person name="Irieda H."/>
            <person name="Narusaka M."/>
            <person name="O'Connell R.J."/>
            <person name="Narusaka Y."/>
            <person name="Takano Y."/>
            <person name="Kubo Y."/>
            <person name="Shirasu K."/>
        </authorList>
    </citation>
    <scope>NUCLEOTIDE SEQUENCE [LARGE SCALE GENOMIC DNA]</scope>
    <source>
        <strain evidence="3">104-T / ATCC 96160 / CBS 514.97 / LARS 414 / MAFF 240422</strain>
    </source>
</reference>
<protein>
    <recommendedName>
        <fullName evidence="4">Isoaspartyl peptidase</fullName>
    </recommendedName>
</protein>
<gene>
    <name evidence="2" type="ORF">Cob_v011268</name>
</gene>
<proteinExistence type="predicted"/>
<evidence type="ECO:0000313" key="3">
    <source>
        <dbReference type="Proteomes" id="UP000014480"/>
    </source>
</evidence>
<dbReference type="EMBL" id="AMCV02000038">
    <property type="protein sequence ID" value="TDZ15938.1"/>
    <property type="molecule type" value="Genomic_DNA"/>
</dbReference>
<evidence type="ECO:0000256" key="1">
    <source>
        <dbReference type="SAM" id="MobiDB-lite"/>
    </source>
</evidence>
<evidence type="ECO:0000313" key="2">
    <source>
        <dbReference type="EMBL" id="TDZ15938.1"/>
    </source>
</evidence>
<accession>A0A484FDH3</accession>
<dbReference type="STRING" id="1213857.A0A484FDH3"/>
<dbReference type="AlphaFoldDB" id="A0A484FDH3"/>
<reference evidence="3" key="2">
    <citation type="journal article" date="2019" name="Mol. Plant Microbe Interact.">
        <title>Genome sequence resources for four phytopathogenic fungi from the Colletotrichum orbiculare species complex.</title>
        <authorList>
            <person name="Gan P."/>
            <person name="Tsushima A."/>
            <person name="Narusaka M."/>
            <person name="Narusaka Y."/>
            <person name="Takano Y."/>
            <person name="Kubo Y."/>
            <person name="Shirasu K."/>
        </authorList>
    </citation>
    <scope>GENOME REANNOTATION</scope>
    <source>
        <strain evidence="3">104-T / ATCC 96160 / CBS 514.97 / LARS 414 / MAFF 240422</strain>
    </source>
</reference>
<dbReference type="Proteomes" id="UP000014480">
    <property type="component" value="Unassembled WGS sequence"/>
</dbReference>
<feature type="region of interest" description="Disordered" evidence="1">
    <location>
        <begin position="50"/>
        <end position="86"/>
    </location>
</feature>
<evidence type="ECO:0008006" key="4">
    <source>
        <dbReference type="Google" id="ProtNLM"/>
    </source>
</evidence>
<keyword evidence="3" id="KW-1185">Reference proteome</keyword>
<sequence length="86" mass="9456">MMEYKRQAPAAIKLKPRLIIHGGAGNIKPANLAPPQYEEYRRALLTIASQQNQRVHDDPASGPRWRSDSSALVAGHGGARRDAARE</sequence>
<comment type="caution">
    <text evidence="2">The sequence shown here is derived from an EMBL/GenBank/DDBJ whole genome shotgun (WGS) entry which is preliminary data.</text>
</comment>
<name>A0A484FDH3_COLOR</name>
<organism evidence="2 3">
    <name type="scientific">Colletotrichum orbiculare (strain 104-T / ATCC 96160 / CBS 514.97 / LARS 414 / MAFF 240422)</name>
    <name type="common">Cucumber anthracnose fungus</name>
    <name type="synonym">Colletotrichum lagenarium</name>
    <dbReference type="NCBI Taxonomy" id="1213857"/>
    <lineage>
        <taxon>Eukaryota</taxon>
        <taxon>Fungi</taxon>
        <taxon>Dikarya</taxon>
        <taxon>Ascomycota</taxon>
        <taxon>Pezizomycotina</taxon>
        <taxon>Sordariomycetes</taxon>
        <taxon>Hypocreomycetidae</taxon>
        <taxon>Glomerellales</taxon>
        <taxon>Glomerellaceae</taxon>
        <taxon>Colletotrichum</taxon>
        <taxon>Colletotrichum orbiculare species complex</taxon>
    </lineage>
</organism>